<dbReference type="SUPFAM" id="SSF50182">
    <property type="entry name" value="Sm-like ribonucleoproteins"/>
    <property type="match status" value="1"/>
</dbReference>
<evidence type="ECO:0000256" key="4">
    <source>
        <dbReference type="ARBA" id="ARBA00022692"/>
    </source>
</evidence>
<feature type="transmembrane region" description="Helical" evidence="10">
    <location>
        <begin position="158"/>
        <end position="179"/>
    </location>
</feature>
<evidence type="ECO:0000256" key="5">
    <source>
        <dbReference type="ARBA" id="ARBA00022989"/>
    </source>
</evidence>
<keyword evidence="7 10" id="KW-0472">Membrane</keyword>
<evidence type="ECO:0000256" key="2">
    <source>
        <dbReference type="ARBA" id="ARBA00022475"/>
    </source>
</evidence>
<evidence type="ECO:0000256" key="1">
    <source>
        <dbReference type="ARBA" id="ARBA00004429"/>
    </source>
</evidence>
<evidence type="ECO:0000259" key="11">
    <source>
        <dbReference type="Pfam" id="PF00924"/>
    </source>
</evidence>
<dbReference type="PANTHER" id="PTHR30414:SF0">
    <property type="entry name" value="MINICONDUCTANCE MECHANOSENSITIVE CHANNEL YBDG"/>
    <property type="match status" value="1"/>
</dbReference>
<keyword evidence="4 10" id="KW-0812">Transmembrane</keyword>
<keyword evidence="2" id="KW-1003">Cell membrane</keyword>
<dbReference type="Gene3D" id="2.30.30.60">
    <property type="match status" value="1"/>
</dbReference>
<dbReference type="InterPro" id="IPR023408">
    <property type="entry name" value="MscS_beta-dom_sf"/>
</dbReference>
<dbReference type="InterPro" id="IPR010920">
    <property type="entry name" value="LSM_dom_sf"/>
</dbReference>
<dbReference type="InterPro" id="IPR006685">
    <property type="entry name" value="MscS_channel_2nd"/>
</dbReference>
<accession>A0A1I2I1F5</accession>
<keyword evidence="3" id="KW-0997">Cell inner membrane</keyword>
<dbReference type="PANTHER" id="PTHR30414">
    <property type="entry name" value="MINICONDUCTANCE MECHANOSENSITIVE CHANNEL YBDG"/>
    <property type="match status" value="1"/>
</dbReference>
<dbReference type="GO" id="GO:0071470">
    <property type="term" value="P:cellular response to osmotic stress"/>
    <property type="evidence" value="ECO:0007669"/>
    <property type="project" value="InterPro"/>
</dbReference>
<evidence type="ECO:0000313" key="13">
    <source>
        <dbReference type="Proteomes" id="UP000198964"/>
    </source>
</evidence>
<keyword evidence="5 10" id="KW-1133">Transmembrane helix</keyword>
<dbReference type="FunFam" id="2.30.30.60:FF:000002">
    <property type="entry name" value="Mechanosensitive ion channel family protein"/>
    <property type="match status" value="1"/>
</dbReference>
<evidence type="ECO:0000256" key="10">
    <source>
        <dbReference type="SAM" id="Phobius"/>
    </source>
</evidence>
<sequence length="440" mass="50556">MEISANVNDINNYRRMKYLLQLFETILRDLNVPDGIGTPIAIFAGLIVLFLVSFGAHWLTRQIMARIVHQFVEKTKTQWDDFLIQRRVFRALAHISPALIIYYTYDFSGNEFISNLLLGSVRIYFVGIFTLFAVRFANAANDIYQTTPYAVNRPIKGYIQLLQILIICIGVIFVIAVLINKSPLYLIGGLGAIAAVLLLVFKDTILSLVASIQLSANKMLKPGDWIAMPSHNADGTVIDISLNTVKVQNWDKTITTIPTYALVSESFNNWVGMEESGGRRIKRSVNLDMRSVRFCDKQMLERLSHFYILKDYITEREKEIEAHNKKLKVEEGDIFNGRRQTNLGVFRHYLENYLKQHPKIHQHMTFLVRHLQPSEKGLPLEFYVFSKDQEWANYESIQADIMDHVLAILPEFGLRVFQNPSGNDITEFIQQTSLDSKNNQ</sequence>
<dbReference type="GO" id="GO:0008381">
    <property type="term" value="F:mechanosensitive monoatomic ion channel activity"/>
    <property type="evidence" value="ECO:0007669"/>
    <property type="project" value="InterPro"/>
</dbReference>
<evidence type="ECO:0000256" key="7">
    <source>
        <dbReference type="ARBA" id="ARBA00023136"/>
    </source>
</evidence>
<comment type="subcellular location">
    <subcellularLocation>
        <location evidence="1">Cell inner membrane</location>
        <topology evidence="1">Multi-pass membrane protein</topology>
    </subcellularLocation>
</comment>
<keyword evidence="6" id="KW-0346">Stress response</keyword>
<feature type="transmembrane region" description="Helical" evidence="10">
    <location>
        <begin position="117"/>
        <end position="137"/>
    </location>
</feature>
<evidence type="ECO:0000313" key="12">
    <source>
        <dbReference type="EMBL" id="SFF35483.1"/>
    </source>
</evidence>
<dbReference type="EMBL" id="FONW01000005">
    <property type="protein sequence ID" value="SFF35483.1"/>
    <property type="molecule type" value="Genomic_DNA"/>
</dbReference>
<dbReference type="STRING" id="655355.SAMN05216283_10543"/>
<evidence type="ECO:0000256" key="9">
    <source>
        <dbReference type="ARBA" id="ARBA00093659"/>
    </source>
</evidence>
<protein>
    <recommendedName>
        <fullName evidence="8">Mechanosensing system component YbdG</fullName>
    </recommendedName>
    <alternativeName>
        <fullName evidence="9">Mechanosensitive channel homolog YbdG</fullName>
    </alternativeName>
</protein>
<dbReference type="Proteomes" id="UP000198964">
    <property type="component" value="Unassembled WGS sequence"/>
</dbReference>
<feature type="transmembrane region" description="Helical" evidence="10">
    <location>
        <begin position="88"/>
        <end position="105"/>
    </location>
</feature>
<reference evidence="12 13" key="1">
    <citation type="submission" date="2016-10" db="EMBL/GenBank/DDBJ databases">
        <authorList>
            <person name="de Groot N.N."/>
        </authorList>
    </citation>
    <scope>NUCLEOTIDE SEQUENCE [LARGE SCALE GENOMIC DNA]</scope>
    <source>
        <strain evidence="12 13">CGMCC 1.9156</strain>
    </source>
</reference>
<dbReference type="InterPro" id="IPR030192">
    <property type="entry name" value="YbdG"/>
</dbReference>
<gene>
    <name evidence="12" type="ORF">SAMN05216283_10543</name>
</gene>
<evidence type="ECO:0000256" key="3">
    <source>
        <dbReference type="ARBA" id="ARBA00022519"/>
    </source>
</evidence>
<dbReference type="AlphaFoldDB" id="A0A1I2I1F5"/>
<dbReference type="GO" id="GO:0005886">
    <property type="term" value="C:plasma membrane"/>
    <property type="evidence" value="ECO:0007669"/>
    <property type="project" value="UniProtKB-SubCell"/>
</dbReference>
<feature type="domain" description="Mechanosensitive ion channel MscS" evidence="11">
    <location>
        <begin position="203"/>
        <end position="271"/>
    </location>
</feature>
<dbReference type="Pfam" id="PF00924">
    <property type="entry name" value="MS_channel_2nd"/>
    <property type="match status" value="1"/>
</dbReference>
<keyword evidence="13" id="KW-1185">Reference proteome</keyword>
<feature type="transmembrane region" description="Helical" evidence="10">
    <location>
        <begin position="185"/>
        <end position="212"/>
    </location>
</feature>
<evidence type="ECO:0000256" key="8">
    <source>
        <dbReference type="ARBA" id="ARBA00093630"/>
    </source>
</evidence>
<organism evidence="12 13">
    <name type="scientific">Sunxiuqinia elliptica</name>
    <dbReference type="NCBI Taxonomy" id="655355"/>
    <lineage>
        <taxon>Bacteria</taxon>
        <taxon>Pseudomonadati</taxon>
        <taxon>Bacteroidota</taxon>
        <taxon>Bacteroidia</taxon>
        <taxon>Marinilabiliales</taxon>
        <taxon>Prolixibacteraceae</taxon>
        <taxon>Sunxiuqinia</taxon>
    </lineage>
</organism>
<evidence type="ECO:0000256" key="6">
    <source>
        <dbReference type="ARBA" id="ARBA00023016"/>
    </source>
</evidence>
<feature type="transmembrane region" description="Helical" evidence="10">
    <location>
        <begin position="40"/>
        <end position="59"/>
    </location>
</feature>
<name>A0A1I2I1F5_9BACT</name>
<proteinExistence type="predicted"/>